<dbReference type="Gene3D" id="3.30.70.660">
    <property type="entry name" value="Pseudouridine synthase I, catalytic domain, C-terminal subdomain"/>
    <property type="match status" value="1"/>
</dbReference>
<dbReference type="HAMAP" id="MF_00171">
    <property type="entry name" value="TruA"/>
    <property type="match status" value="1"/>
</dbReference>
<dbReference type="Pfam" id="PF01416">
    <property type="entry name" value="PseudoU_synth_1"/>
    <property type="match status" value="2"/>
</dbReference>
<dbReference type="RefSeq" id="WP_073025438.1">
    <property type="nucleotide sequence ID" value="NZ_FQZS01000007.1"/>
</dbReference>
<feature type="active site" description="Nucleophile" evidence="4 5">
    <location>
        <position position="52"/>
    </location>
</feature>
<dbReference type="InterPro" id="IPR001406">
    <property type="entry name" value="PsdUridine_synth_TruA"/>
</dbReference>
<evidence type="ECO:0000256" key="3">
    <source>
        <dbReference type="ARBA" id="ARBA00023235"/>
    </source>
</evidence>
<comment type="catalytic activity">
    <reaction evidence="4 7">
        <text>uridine(38/39/40) in tRNA = pseudouridine(38/39/40) in tRNA</text>
        <dbReference type="Rhea" id="RHEA:22376"/>
        <dbReference type="Rhea" id="RHEA-COMP:10085"/>
        <dbReference type="Rhea" id="RHEA-COMP:10087"/>
        <dbReference type="ChEBI" id="CHEBI:65314"/>
        <dbReference type="ChEBI" id="CHEBI:65315"/>
        <dbReference type="EC" id="5.4.99.12"/>
    </reaction>
</comment>
<dbReference type="EMBL" id="FQZS01000007">
    <property type="protein sequence ID" value="SHI77463.1"/>
    <property type="molecule type" value="Genomic_DNA"/>
</dbReference>
<gene>
    <name evidence="4" type="primary">truA</name>
    <name evidence="9" type="ORF">SAMN02745176_01328</name>
</gene>
<evidence type="ECO:0000256" key="2">
    <source>
        <dbReference type="ARBA" id="ARBA00022694"/>
    </source>
</evidence>
<evidence type="ECO:0000259" key="8">
    <source>
        <dbReference type="Pfam" id="PF01416"/>
    </source>
</evidence>
<reference evidence="9 10" key="1">
    <citation type="submission" date="2016-11" db="EMBL/GenBank/DDBJ databases">
        <authorList>
            <person name="Jaros S."/>
            <person name="Januszkiewicz K."/>
            <person name="Wedrychowicz H."/>
        </authorList>
    </citation>
    <scope>NUCLEOTIDE SEQUENCE [LARGE SCALE GENOMIC DNA]</scope>
    <source>
        <strain evidence="9 10">DSM 19022</strain>
    </source>
</reference>
<accession>A0A1M6DWC9</accession>
<evidence type="ECO:0000256" key="1">
    <source>
        <dbReference type="ARBA" id="ARBA00009375"/>
    </source>
</evidence>
<sequence>MRNIRIIIEYDGTNYSGWQTQKNAPSIQEEIQKAIKKITGEYVNLIGAGRTDAGVHAKGQTANFITTSKIPADKFAWALNSVLQEDIVVKESEEVSLDFHSRYDAKSKIYSYTIHRGLFPPAIMRNYVYHVNYGKQIDIQELKKAAESFIGTHDFRAFMAAGSNVVNTVRTIYSIDIEEKEDFIKIFYHGNGFLYNMVRIITGTIVYASIGKLNSKDIPDIIRKGDRKLAGITFPPHGLCLEKVFYD</sequence>
<dbReference type="NCBIfam" id="TIGR00071">
    <property type="entry name" value="hisT_truA"/>
    <property type="match status" value="1"/>
</dbReference>
<evidence type="ECO:0000256" key="4">
    <source>
        <dbReference type="HAMAP-Rule" id="MF_00171"/>
    </source>
</evidence>
<dbReference type="SUPFAM" id="SSF55120">
    <property type="entry name" value="Pseudouridine synthase"/>
    <property type="match status" value="1"/>
</dbReference>
<feature type="domain" description="Pseudouridine synthase I TruA alpha/beta" evidence="8">
    <location>
        <begin position="145"/>
        <end position="247"/>
    </location>
</feature>
<dbReference type="InterPro" id="IPR020103">
    <property type="entry name" value="PsdUridine_synth_cat_dom_sf"/>
</dbReference>
<dbReference type="Gene3D" id="3.30.70.580">
    <property type="entry name" value="Pseudouridine synthase I, catalytic domain, N-terminal subdomain"/>
    <property type="match status" value="1"/>
</dbReference>
<evidence type="ECO:0000313" key="9">
    <source>
        <dbReference type="EMBL" id="SHI77463.1"/>
    </source>
</evidence>
<dbReference type="GO" id="GO:0031119">
    <property type="term" value="P:tRNA pseudouridine synthesis"/>
    <property type="evidence" value="ECO:0007669"/>
    <property type="project" value="UniProtKB-UniRule"/>
</dbReference>
<comment type="similarity">
    <text evidence="1 4 7">Belongs to the tRNA pseudouridine synthase TruA family.</text>
</comment>
<name>A0A1M6DWC9_9FIRM</name>
<organism evidence="9 10">
    <name type="scientific">Lutispora thermophila DSM 19022</name>
    <dbReference type="NCBI Taxonomy" id="1122184"/>
    <lineage>
        <taxon>Bacteria</taxon>
        <taxon>Bacillati</taxon>
        <taxon>Bacillota</taxon>
        <taxon>Clostridia</taxon>
        <taxon>Lutisporales</taxon>
        <taxon>Lutisporaceae</taxon>
        <taxon>Lutispora</taxon>
    </lineage>
</organism>
<keyword evidence="2 4" id="KW-0819">tRNA processing</keyword>
<dbReference type="PANTHER" id="PTHR11142:SF0">
    <property type="entry name" value="TRNA PSEUDOURIDINE SYNTHASE-LIKE 1"/>
    <property type="match status" value="1"/>
</dbReference>
<dbReference type="InterPro" id="IPR020095">
    <property type="entry name" value="PsdUridine_synth_TruA_C"/>
</dbReference>
<dbReference type="FunFam" id="3.30.70.580:FF:000001">
    <property type="entry name" value="tRNA pseudouridine synthase A"/>
    <property type="match status" value="1"/>
</dbReference>
<dbReference type="EC" id="5.4.99.12" evidence="4"/>
<comment type="function">
    <text evidence="4">Formation of pseudouridine at positions 38, 39 and 40 in the anticodon stem and loop of transfer RNAs.</text>
</comment>
<evidence type="ECO:0000256" key="7">
    <source>
        <dbReference type="RuleBase" id="RU003792"/>
    </source>
</evidence>
<evidence type="ECO:0000256" key="5">
    <source>
        <dbReference type="PIRSR" id="PIRSR001430-1"/>
    </source>
</evidence>
<dbReference type="OrthoDB" id="9811823at2"/>
<feature type="domain" description="Pseudouridine synthase I TruA alpha/beta" evidence="8">
    <location>
        <begin position="7"/>
        <end position="104"/>
    </location>
</feature>
<evidence type="ECO:0000256" key="6">
    <source>
        <dbReference type="PIRSR" id="PIRSR001430-2"/>
    </source>
</evidence>
<dbReference type="InterPro" id="IPR020094">
    <property type="entry name" value="TruA/RsuA/RluB/E/F_N"/>
</dbReference>
<feature type="binding site" evidence="4 6">
    <location>
        <position position="110"/>
    </location>
    <ligand>
        <name>substrate</name>
    </ligand>
</feature>
<dbReference type="Proteomes" id="UP000184442">
    <property type="component" value="Unassembled WGS sequence"/>
</dbReference>
<protein>
    <recommendedName>
        <fullName evidence="4">tRNA pseudouridine synthase A</fullName>
        <ecNumber evidence="4">5.4.99.12</ecNumber>
    </recommendedName>
    <alternativeName>
        <fullName evidence="4">tRNA pseudouridine(38-40) synthase</fullName>
    </alternativeName>
    <alternativeName>
        <fullName evidence="4">tRNA pseudouridylate synthase I</fullName>
    </alternativeName>
    <alternativeName>
        <fullName evidence="4">tRNA-uridine isomerase I</fullName>
    </alternativeName>
</protein>
<evidence type="ECO:0000313" key="10">
    <source>
        <dbReference type="Proteomes" id="UP000184442"/>
    </source>
</evidence>
<dbReference type="GO" id="GO:0160147">
    <property type="term" value="F:tRNA pseudouridine(38-40) synthase activity"/>
    <property type="evidence" value="ECO:0007669"/>
    <property type="project" value="UniProtKB-EC"/>
</dbReference>
<dbReference type="InterPro" id="IPR020097">
    <property type="entry name" value="PsdUridine_synth_TruA_a/b_dom"/>
</dbReference>
<dbReference type="PANTHER" id="PTHR11142">
    <property type="entry name" value="PSEUDOURIDYLATE SYNTHASE"/>
    <property type="match status" value="1"/>
</dbReference>
<keyword evidence="10" id="KW-1185">Reference proteome</keyword>
<proteinExistence type="inferred from homology"/>
<dbReference type="PIRSF" id="PIRSF001430">
    <property type="entry name" value="tRNA_psdUrid_synth"/>
    <property type="match status" value="1"/>
</dbReference>
<comment type="caution">
    <text evidence="4">Lacks conserved residue(s) required for the propagation of feature annotation.</text>
</comment>
<dbReference type="AlphaFoldDB" id="A0A1M6DWC9"/>
<dbReference type="CDD" id="cd02570">
    <property type="entry name" value="PseudoU_synth_EcTruA"/>
    <property type="match status" value="1"/>
</dbReference>
<dbReference type="STRING" id="1122184.SAMN02745176_01328"/>
<comment type="subunit">
    <text evidence="4">Homodimer.</text>
</comment>
<keyword evidence="3 4" id="KW-0413">Isomerase</keyword>
<dbReference type="GO" id="GO:0003723">
    <property type="term" value="F:RNA binding"/>
    <property type="evidence" value="ECO:0007669"/>
    <property type="project" value="InterPro"/>
</dbReference>